<dbReference type="AlphaFoldDB" id="A0A077AXH6"/>
<feature type="transmembrane region" description="Helical" evidence="1">
    <location>
        <begin position="254"/>
        <end position="278"/>
    </location>
</feature>
<keyword evidence="1" id="KW-0812">Transmembrane</keyword>
<keyword evidence="1" id="KW-0472">Membrane</keyword>
<dbReference type="EMBL" id="CP008941">
    <property type="protein sequence ID" value="AIK96694.1"/>
    <property type="molecule type" value="Genomic_DNA"/>
</dbReference>
<accession>A0A077AXH6</accession>
<keyword evidence="3" id="KW-1185">Reference proteome</keyword>
<gene>
    <name evidence="2" type="ORF">ID47_08105</name>
</gene>
<reference evidence="2 3" key="1">
    <citation type="submission" date="2014-07" db="EMBL/GenBank/DDBJ databases">
        <title>Comparative genomic insights into amoeba endosymbionts belonging to the families of Holosporaceae and Candidatus Midichloriaceae within Rickettsiales.</title>
        <authorList>
            <person name="Wang Z."/>
            <person name="Wu M."/>
        </authorList>
    </citation>
    <scope>NUCLEOTIDE SEQUENCE [LARGE SCALE GENOMIC DNA]</scope>
    <source>
        <strain evidence="2">PRA3</strain>
    </source>
</reference>
<feature type="transmembrane region" description="Helical" evidence="1">
    <location>
        <begin position="129"/>
        <end position="151"/>
    </location>
</feature>
<evidence type="ECO:0000313" key="3">
    <source>
        <dbReference type="Proteomes" id="UP000028926"/>
    </source>
</evidence>
<evidence type="ECO:0000313" key="2">
    <source>
        <dbReference type="EMBL" id="AIK96694.1"/>
    </source>
</evidence>
<keyword evidence="1" id="KW-1133">Transmembrane helix</keyword>
<feature type="transmembrane region" description="Helical" evidence="1">
    <location>
        <begin position="43"/>
        <end position="62"/>
    </location>
</feature>
<dbReference type="HOGENOM" id="CLU_929663_0_0_5"/>
<proteinExistence type="predicted"/>
<evidence type="ECO:0000256" key="1">
    <source>
        <dbReference type="SAM" id="Phobius"/>
    </source>
</evidence>
<name>A0A077AXH6_9PROT</name>
<feature type="transmembrane region" description="Helical" evidence="1">
    <location>
        <begin position="163"/>
        <end position="183"/>
    </location>
</feature>
<sequence length="299" mass="34155">MGIFQGIIEFVRPLLEVYVTLKWLQKSSLLKENEVELTLKLKLLFMGLVTVSLVALSLACCGMEAIDLHDHSKFCRLVKVFLLIGGGYLVAKKFGSINKIAPFLSIPSLFNHADLTLKIKDIYQAFWRLLCRVYAIAFLPILFIDSVRISLFSEGDNFSGFEALGYVNFIIVASSVFMFLIVYKVINEAALYKFDHLELRLGASKSKKRAVIFLLTSLFFILEKAHLILKYFFLTYDLIDIQFISGYPGLRLSLNHSIETLISSLACISITMVVWYILARIRAVSVYRYSPSRRRESNR</sequence>
<feature type="transmembrane region" description="Helical" evidence="1">
    <location>
        <begin position="210"/>
        <end position="234"/>
    </location>
</feature>
<dbReference type="KEGG" id="paca:ID47_08105"/>
<dbReference type="STRING" id="91604.ID47_08105"/>
<organism evidence="2 3">
    <name type="scientific">Candidatus Odyssella acanthamoebae</name>
    <dbReference type="NCBI Taxonomy" id="91604"/>
    <lineage>
        <taxon>Bacteria</taxon>
        <taxon>Pseudomonadati</taxon>
        <taxon>Pseudomonadota</taxon>
        <taxon>Alphaproteobacteria</taxon>
        <taxon>Holosporales</taxon>
        <taxon>Candidatus Paracaedibacteraceae</taxon>
        <taxon>Candidatus Odyssella</taxon>
    </lineage>
</organism>
<protein>
    <submittedName>
        <fullName evidence="2">Uncharacterized protein</fullName>
    </submittedName>
</protein>
<dbReference type="Proteomes" id="UP000028926">
    <property type="component" value="Chromosome"/>
</dbReference>